<gene>
    <name evidence="1" type="ORF">A3B90_03080</name>
</gene>
<dbReference type="InterPro" id="IPR032466">
    <property type="entry name" value="Metal_Hydrolase"/>
</dbReference>
<dbReference type="SUPFAM" id="SSF51556">
    <property type="entry name" value="Metallo-dependent hydrolases"/>
    <property type="match status" value="1"/>
</dbReference>
<name>A0A1F6M715_9BACT</name>
<evidence type="ECO:0000313" key="1">
    <source>
        <dbReference type="EMBL" id="OGH67406.1"/>
    </source>
</evidence>
<sequence length="298" mass="33768">MNIQKIIQQSIDLHVHVGPEIIPRKFTIPELAQYEKGKLKGIAVKNHFFPTVAMDSRTKISLQEPIIIHSLVLNHYTGGWNPDIIRASAELSPRPIIVWFSTLHTECFLSHTKYEIAEEWIDKTKRKKVSMKKAKDIPALTLFNKNGQFKQDVIDVLRTIKKYKAILATGHLSSKESEKLVSYAIKKIGIKKVIITHPIYQKIAMPIPAQIKLAKLGAYIEHCYSMYSIDNIPLDKIAEAIKLVGAKNSILSSDVGQTFSKSPSETLKDFVKALQKRKISEDEIKRMLIFNPSKLIAS</sequence>
<protein>
    <recommendedName>
        <fullName evidence="3">Amidohydrolase-related domain-containing protein</fullName>
    </recommendedName>
</protein>
<evidence type="ECO:0008006" key="3">
    <source>
        <dbReference type="Google" id="ProtNLM"/>
    </source>
</evidence>
<reference evidence="1 2" key="1">
    <citation type="journal article" date="2016" name="Nat. Commun.">
        <title>Thousands of microbial genomes shed light on interconnected biogeochemical processes in an aquifer system.</title>
        <authorList>
            <person name="Anantharaman K."/>
            <person name="Brown C.T."/>
            <person name="Hug L.A."/>
            <person name="Sharon I."/>
            <person name="Castelle C.J."/>
            <person name="Probst A.J."/>
            <person name="Thomas B.C."/>
            <person name="Singh A."/>
            <person name="Wilkins M.J."/>
            <person name="Karaoz U."/>
            <person name="Brodie E.L."/>
            <person name="Williams K.H."/>
            <person name="Hubbard S.S."/>
            <person name="Banfield J.F."/>
        </authorList>
    </citation>
    <scope>NUCLEOTIDE SEQUENCE [LARGE SCALE GENOMIC DNA]</scope>
</reference>
<proteinExistence type="predicted"/>
<comment type="caution">
    <text evidence="1">The sequence shown here is derived from an EMBL/GenBank/DDBJ whole genome shotgun (WGS) entry which is preliminary data.</text>
</comment>
<dbReference type="Pfam" id="PF19799">
    <property type="entry name" value="DUF6282"/>
    <property type="match status" value="1"/>
</dbReference>
<dbReference type="AlphaFoldDB" id="A0A1F6M715"/>
<dbReference type="Proteomes" id="UP000178742">
    <property type="component" value="Unassembled WGS sequence"/>
</dbReference>
<dbReference type="InterPro" id="IPR046249">
    <property type="entry name" value="DUF6282"/>
</dbReference>
<accession>A0A1F6M715</accession>
<organism evidence="1 2">
    <name type="scientific">Candidatus Magasanikbacteria bacterium RIFCSPHIGHO2_02_FULL_41_13</name>
    <dbReference type="NCBI Taxonomy" id="1798676"/>
    <lineage>
        <taxon>Bacteria</taxon>
        <taxon>Candidatus Magasanikiibacteriota</taxon>
    </lineage>
</organism>
<dbReference type="EMBL" id="MFPX01000001">
    <property type="protein sequence ID" value="OGH67406.1"/>
    <property type="molecule type" value="Genomic_DNA"/>
</dbReference>
<dbReference type="Gene3D" id="3.20.20.140">
    <property type="entry name" value="Metal-dependent hydrolases"/>
    <property type="match status" value="1"/>
</dbReference>
<evidence type="ECO:0000313" key="2">
    <source>
        <dbReference type="Proteomes" id="UP000178742"/>
    </source>
</evidence>
<dbReference type="STRING" id="1798676.A3B90_03080"/>